<comment type="subcellular location">
    <subcellularLocation>
        <location evidence="1">Nucleus</location>
    </subcellularLocation>
</comment>
<comment type="caution">
    <text evidence="5">The sequence shown here is derived from an EMBL/GenBank/DDBJ whole genome shotgun (WGS) entry which is preliminary data.</text>
</comment>
<dbReference type="InterPro" id="IPR006590">
    <property type="entry name" value="RNA_pol_Rpb4/RPC9_core"/>
</dbReference>
<evidence type="ECO:0000256" key="2">
    <source>
        <dbReference type="ARBA" id="ARBA00023242"/>
    </source>
</evidence>
<proteinExistence type="inferred from homology"/>
<evidence type="ECO:0000313" key="5">
    <source>
        <dbReference type="EMBL" id="KAK9901556.1"/>
    </source>
</evidence>
<evidence type="ECO:0000313" key="6">
    <source>
        <dbReference type="Proteomes" id="UP001491310"/>
    </source>
</evidence>
<keyword evidence="2" id="KW-0539">Nucleus</keyword>
<protein>
    <recommendedName>
        <fullName evidence="4">RNA polymerase Rpb4/RPC9 core domain-containing protein</fullName>
    </recommendedName>
</protein>
<sequence>MGDAPQEEEENAAEGRFPTVFDNAQALTNGEEYVERFSGNKNEAVNQQIRETLDAGAMTGFELASVANLQPESAEEAKILIPSLDVTETDMPRFTDDTLQMLLDDVATYKQA</sequence>
<accession>A0ABR2YBC2</accession>
<dbReference type="Pfam" id="PF03874">
    <property type="entry name" value="RNA_pol_Rpb4"/>
    <property type="match status" value="1"/>
</dbReference>
<evidence type="ECO:0000256" key="1">
    <source>
        <dbReference type="ARBA" id="ARBA00004123"/>
    </source>
</evidence>
<comment type="similarity">
    <text evidence="3">Belongs to the eukaryotic RPB4 RNA polymerase subunit family.</text>
</comment>
<dbReference type="InterPro" id="IPR005574">
    <property type="entry name" value="Rpb4/RPC9"/>
</dbReference>
<dbReference type="Gene3D" id="1.20.1250.40">
    <property type="match status" value="1"/>
</dbReference>
<feature type="domain" description="RNA polymerase Rpb4/RPC9 core" evidence="4">
    <location>
        <begin position="7"/>
        <end position="112"/>
    </location>
</feature>
<keyword evidence="6" id="KW-1185">Reference proteome</keyword>
<gene>
    <name evidence="5" type="ORF">WJX75_001671</name>
</gene>
<dbReference type="InterPro" id="IPR045222">
    <property type="entry name" value="Rpb4-like"/>
</dbReference>
<dbReference type="InterPro" id="IPR038324">
    <property type="entry name" value="Rpb4/RPC9_sf"/>
</dbReference>
<name>A0ABR2YBC2_9CHLO</name>
<dbReference type="EMBL" id="JALJOT010000017">
    <property type="protein sequence ID" value="KAK9901556.1"/>
    <property type="molecule type" value="Genomic_DNA"/>
</dbReference>
<reference evidence="5 6" key="1">
    <citation type="journal article" date="2024" name="Nat. Commun.">
        <title>Phylogenomics reveals the evolutionary origins of lichenization in chlorophyte algae.</title>
        <authorList>
            <person name="Puginier C."/>
            <person name="Libourel C."/>
            <person name="Otte J."/>
            <person name="Skaloud P."/>
            <person name="Haon M."/>
            <person name="Grisel S."/>
            <person name="Petersen M."/>
            <person name="Berrin J.G."/>
            <person name="Delaux P.M."/>
            <person name="Dal Grande F."/>
            <person name="Keller J."/>
        </authorList>
    </citation>
    <scope>NUCLEOTIDE SEQUENCE [LARGE SCALE GENOMIC DNA]</scope>
    <source>
        <strain evidence="5 6">SAG 216-7</strain>
    </source>
</reference>
<evidence type="ECO:0000256" key="3">
    <source>
        <dbReference type="ARBA" id="ARBA00025724"/>
    </source>
</evidence>
<dbReference type="Proteomes" id="UP001491310">
    <property type="component" value="Unassembled WGS sequence"/>
</dbReference>
<evidence type="ECO:0000259" key="4">
    <source>
        <dbReference type="SMART" id="SM00657"/>
    </source>
</evidence>
<dbReference type="InterPro" id="IPR010997">
    <property type="entry name" value="HRDC-like_sf"/>
</dbReference>
<dbReference type="SUPFAM" id="SSF47819">
    <property type="entry name" value="HRDC-like"/>
    <property type="match status" value="1"/>
</dbReference>
<dbReference type="PANTHER" id="PTHR21297">
    <property type="entry name" value="DNA-DIRECTED RNA POLYMERASE II"/>
    <property type="match status" value="1"/>
</dbReference>
<dbReference type="SMART" id="SM00657">
    <property type="entry name" value="RPOL4c"/>
    <property type="match status" value="1"/>
</dbReference>
<organism evidence="5 6">
    <name type="scientific">Coccomyxa subellipsoidea</name>
    <dbReference type="NCBI Taxonomy" id="248742"/>
    <lineage>
        <taxon>Eukaryota</taxon>
        <taxon>Viridiplantae</taxon>
        <taxon>Chlorophyta</taxon>
        <taxon>core chlorophytes</taxon>
        <taxon>Trebouxiophyceae</taxon>
        <taxon>Trebouxiophyceae incertae sedis</taxon>
        <taxon>Coccomyxaceae</taxon>
        <taxon>Coccomyxa</taxon>
    </lineage>
</organism>